<accession>D6SRI5</accession>
<dbReference type="Pfam" id="PF03692">
    <property type="entry name" value="CxxCxxCC"/>
    <property type="match status" value="1"/>
</dbReference>
<dbReference type="PANTHER" id="PTHR35866">
    <property type="entry name" value="PUTATIVE-RELATED"/>
    <property type="match status" value="1"/>
</dbReference>
<dbReference type="InterPro" id="IPR005358">
    <property type="entry name" value="Puta_zinc/iron-chelating_dom"/>
</dbReference>
<organism evidence="1 2">
    <name type="scientific">Desulfonatronospira thiodismutans ASO3-1</name>
    <dbReference type="NCBI Taxonomy" id="555779"/>
    <lineage>
        <taxon>Bacteria</taxon>
        <taxon>Pseudomonadati</taxon>
        <taxon>Thermodesulfobacteriota</taxon>
        <taxon>Desulfovibrionia</taxon>
        <taxon>Desulfovibrionales</taxon>
        <taxon>Desulfonatronovibrionaceae</taxon>
        <taxon>Desulfonatronospira</taxon>
    </lineage>
</organism>
<evidence type="ECO:0000313" key="2">
    <source>
        <dbReference type="Proteomes" id="UP000005496"/>
    </source>
</evidence>
<proteinExistence type="predicted"/>
<sequence length="217" mass="24811">MVKAMQYGNKSEHTRSKCIKCGQCCRRNSPALHQEDLPLITGKSLGRNTLILYRRGEPALDNVMGTPVLLGREMIKIRSANAGHRGCLFLDQHSGHCSIYGSRPMECSLLECWNPDPLMNYYQKNRLTRADIFPKGSAMDELICMHEEKCPVTELSYMLQQEVNAPGTLREEINSLLAFDDSFRQGFQEKTGAHEEDMLFYFGRPLKELVRPLMDFM</sequence>
<protein>
    <recommendedName>
        <fullName evidence="3">YkgJ family cysteine cluster protein</fullName>
    </recommendedName>
</protein>
<dbReference type="eggNOG" id="COG0727">
    <property type="taxonomic scope" value="Bacteria"/>
</dbReference>
<name>D6SRI5_9BACT</name>
<dbReference type="EMBL" id="ACJN02000003">
    <property type="protein sequence ID" value="EFI33301.1"/>
    <property type="molecule type" value="Genomic_DNA"/>
</dbReference>
<dbReference type="PANTHER" id="PTHR35866:SF1">
    <property type="entry name" value="YKGJ FAMILY CYSTEINE CLUSTER PROTEIN"/>
    <property type="match status" value="1"/>
</dbReference>
<comment type="caution">
    <text evidence="1">The sequence shown here is derived from an EMBL/GenBank/DDBJ whole genome shotgun (WGS) entry which is preliminary data.</text>
</comment>
<evidence type="ECO:0008006" key="3">
    <source>
        <dbReference type="Google" id="ProtNLM"/>
    </source>
</evidence>
<dbReference type="Proteomes" id="UP000005496">
    <property type="component" value="Unassembled WGS sequence"/>
</dbReference>
<dbReference type="OrthoDB" id="9780934at2"/>
<dbReference type="AlphaFoldDB" id="D6SRI5"/>
<reference evidence="1" key="1">
    <citation type="submission" date="2010-05" db="EMBL/GenBank/DDBJ databases">
        <title>The draft genome of Desulfonatronospira thiodismutans ASO3-1.</title>
        <authorList>
            <consortium name="US DOE Joint Genome Institute (JGI-PGF)"/>
            <person name="Lucas S."/>
            <person name="Copeland A."/>
            <person name="Lapidus A."/>
            <person name="Cheng J.-F."/>
            <person name="Bruce D."/>
            <person name="Goodwin L."/>
            <person name="Pitluck S."/>
            <person name="Chertkov O."/>
            <person name="Brettin T."/>
            <person name="Detter J.C."/>
            <person name="Han C."/>
            <person name="Land M.L."/>
            <person name="Hauser L."/>
            <person name="Kyrpides N."/>
            <person name="Mikhailova N."/>
            <person name="Muyzer G."/>
            <person name="Woyke T."/>
        </authorList>
    </citation>
    <scope>NUCLEOTIDE SEQUENCE [LARGE SCALE GENOMIC DNA]</scope>
    <source>
        <strain evidence="1">ASO3-1</strain>
    </source>
</reference>
<evidence type="ECO:0000313" key="1">
    <source>
        <dbReference type="EMBL" id="EFI33301.1"/>
    </source>
</evidence>
<gene>
    <name evidence="1" type="ORF">Dthio_PD0627</name>
</gene>
<keyword evidence="2" id="KW-1185">Reference proteome</keyword>